<reference evidence="1 2" key="1">
    <citation type="submission" date="2019-02" db="EMBL/GenBank/DDBJ databases">
        <title>Deep-cultivation of Planctomycetes and their phenomic and genomic characterization uncovers novel biology.</title>
        <authorList>
            <person name="Wiegand S."/>
            <person name="Jogler M."/>
            <person name="Boedeker C."/>
            <person name="Pinto D."/>
            <person name="Vollmers J."/>
            <person name="Rivas-Marin E."/>
            <person name="Kohn T."/>
            <person name="Peeters S.H."/>
            <person name="Heuer A."/>
            <person name="Rast P."/>
            <person name="Oberbeckmann S."/>
            <person name="Bunk B."/>
            <person name="Jeske O."/>
            <person name="Meyerdierks A."/>
            <person name="Storesund J.E."/>
            <person name="Kallscheuer N."/>
            <person name="Luecker S."/>
            <person name="Lage O.M."/>
            <person name="Pohl T."/>
            <person name="Merkel B.J."/>
            <person name="Hornburger P."/>
            <person name="Mueller R.-W."/>
            <person name="Bruemmer F."/>
            <person name="Labrenz M."/>
            <person name="Spormann A.M."/>
            <person name="Op den Camp H."/>
            <person name="Overmann J."/>
            <person name="Amann R."/>
            <person name="Jetten M.S.M."/>
            <person name="Mascher T."/>
            <person name="Medema M.H."/>
            <person name="Devos D.P."/>
            <person name="Kaster A.-K."/>
            <person name="Ovreas L."/>
            <person name="Rohde M."/>
            <person name="Galperin M.Y."/>
            <person name="Jogler C."/>
        </authorList>
    </citation>
    <scope>NUCLEOTIDE SEQUENCE [LARGE SCALE GENOMIC DNA]</scope>
    <source>
        <strain evidence="1 2">Pla163</strain>
    </source>
</reference>
<dbReference type="Proteomes" id="UP000319342">
    <property type="component" value="Chromosome"/>
</dbReference>
<evidence type="ECO:0000313" key="1">
    <source>
        <dbReference type="EMBL" id="QDU83201.1"/>
    </source>
</evidence>
<name>A0A518CVF9_9BACT</name>
<accession>A0A518CVF9</accession>
<organism evidence="1 2">
    <name type="scientific">Rohdeia mirabilis</name>
    <dbReference type="NCBI Taxonomy" id="2528008"/>
    <lineage>
        <taxon>Bacteria</taxon>
        <taxon>Pseudomonadati</taxon>
        <taxon>Planctomycetota</taxon>
        <taxon>Planctomycetia</taxon>
        <taxon>Planctomycetia incertae sedis</taxon>
        <taxon>Rohdeia</taxon>
    </lineage>
</organism>
<evidence type="ECO:0000313" key="2">
    <source>
        <dbReference type="Proteomes" id="UP000319342"/>
    </source>
</evidence>
<dbReference type="OrthoDB" id="282961at2"/>
<sequence>MSSTHPNDATVLVCTGLGLATVLAGLFVLTTRDDSTPVTAVHVQASLMGSSSPLARTQALSGSVAGIEETFMRSNERAAVEALNTITAAQRDAQERLLIDVDQDGFGEYAYFGELMGLAPLRTAPESFDVDVAESSGGDVDGDLEADASTDEAPVAARVPQPTATPLLDRGFGELKSTVRGTVLVRDGYVFQMHLPGPGDENDVYPGLAEAGSTGLGGASTTGTTPEPMAAAHVWVCYAWPLDHGVSGERAFFVNQDGIVCETPNGSGLYVGLERIPRFDAALSRVSTGNMLAGAGWVDSSANDGQTWTRSIE</sequence>
<dbReference type="EMBL" id="CP036290">
    <property type="protein sequence ID" value="QDU83201.1"/>
    <property type="molecule type" value="Genomic_DNA"/>
</dbReference>
<dbReference type="RefSeq" id="WP_145182482.1">
    <property type="nucleotide sequence ID" value="NZ_CP036290.1"/>
</dbReference>
<keyword evidence="2" id="KW-1185">Reference proteome</keyword>
<dbReference type="AlphaFoldDB" id="A0A518CVF9"/>
<protein>
    <submittedName>
        <fullName evidence="1">Uncharacterized protein</fullName>
    </submittedName>
</protein>
<proteinExistence type="predicted"/>
<gene>
    <name evidence="1" type="ORF">Pla163_02990</name>
</gene>